<dbReference type="Pfam" id="PF13231">
    <property type="entry name" value="PMT_2"/>
    <property type="match status" value="1"/>
</dbReference>
<comment type="subcellular location">
    <subcellularLocation>
        <location evidence="1">Cell membrane</location>
        <topology evidence="1">Multi-pass membrane protein</topology>
    </subcellularLocation>
</comment>
<keyword evidence="2" id="KW-1003">Cell membrane</keyword>
<evidence type="ECO:0000256" key="7">
    <source>
        <dbReference type="ARBA" id="ARBA00023136"/>
    </source>
</evidence>
<dbReference type="GO" id="GO:0010041">
    <property type="term" value="P:response to iron(III) ion"/>
    <property type="evidence" value="ECO:0007669"/>
    <property type="project" value="TreeGrafter"/>
</dbReference>
<dbReference type="Proteomes" id="UP000019225">
    <property type="component" value="Chromosome"/>
</dbReference>
<evidence type="ECO:0000256" key="5">
    <source>
        <dbReference type="ARBA" id="ARBA00022692"/>
    </source>
</evidence>
<feature type="transmembrane region" description="Helical" evidence="8">
    <location>
        <begin position="164"/>
        <end position="197"/>
    </location>
</feature>
<dbReference type="AlphaFoldDB" id="W5W212"/>
<feature type="transmembrane region" description="Helical" evidence="8">
    <location>
        <begin position="414"/>
        <end position="432"/>
    </location>
</feature>
<feature type="transmembrane region" description="Helical" evidence="8">
    <location>
        <begin position="82"/>
        <end position="102"/>
    </location>
</feature>
<dbReference type="HOGENOM" id="CLU_007261_1_0_11"/>
<dbReference type="PANTHER" id="PTHR33908:SF3">
    <property type="entry name" value="UNDECAPRENYL PHOSPHATE-ALPHA-4-AMINO-4-DEOXY-L-ARABINOSE ARABINOSYL TRANSFERASE"/>
    <property type="match status" value="1"/>
</dbReference>
<feature type="domain" description="Putative mannosyltransferase YkcA/B-like C-terminal" evidence="10">
    <location>
        <begin position="522"/>
        <end position="593"/>
    </location>
</feature>
<keyword evidence="6 8" id="KW-1133">Transmembrane helix</keyword>
<feature type="transmembrane region" description="Helical" evidence="8">
    <location>
        <begin position="209"/>
        <end position="230"/>
    </location>
</feature>
<feature type="transmembrane region" description="Helical" evidence="8">
    <location>
        <begin position="352"/>
        <end position="370"/>
    </location>
</feature>
<gene>
    <name evidence="11" type="ORF">KALB_1462</name>
</gene>
<evidence type="ECO:0000313" key="11">
    <source>
        <dbReference type="EMBL" id="AHH94835.1"/>
    </source>
</evidence>
<proteinExistence type="predicted"/>
<dbReference type="EMBL" id="CP007155">
    <property type="protein sequence ID" value="AHH94835.1"/>
    <property type="molecule type" value="Genomic_DNA"/>
</dbReference>
<dbReference type="STRING" id="1449976.KALB_1462"/>
<dbReference type="InterPro" id="IPR050297">
    <property type="entry name" value="LipidA_mod_glycosyltrf_83"/>
</dbReference>
<evidence type="ECO:0000256" key="6">
    <source>
        <dbReference type="ARBA" id="ARBA00022989"/>
    </source>
</evidence>
<feature type="transmembrane region" description="Helical" evidence="8">
    <location>
        <begin position="298"/>
        <end position="316"/>
    </location>
</feature>
<dbReference type="RefSeq" id="WP_025355053.1">
    <property type="nucleotide sequence ID" value="NZ_CP007155.1"/>
</dbReference>
<evidence type="ECO:0000256" key="1">
    <source>
        <dbReference type="ARBA" id="ARBA00004651"/>
    </source>
</evidence>
<keyword evidence="3" id="KW-0328">Glycosyltransferase</keyword>
<feature type="transmembrane region" description="Helical" evidence="8">
    <location>
        <begin position="328"/>
        <end position="346"/>
    </location>
</feature>
<evidence type="ECO:0000256" key="2">
    <source>
        <dbReference type="ARBA" id="ARBA00022475"/>
    </source>
</evidence>
<feature type="transmembrane region" description="Helical" evidence="8">
    <location>
        <begin position="382"/>
        <end position="402"/>
    </location>
</feature>
<evidence type="ECO:0000313" key="12">
    <source>
        <dbReference type="Proteomes" id="UP000019225"/>
    </source>
</evidence>
<feature type="domain" description="Glycosyltransferase RgtA/B/C/D-like" evidence="9">
    <location>
        <begin position="64"/>
        <end position="223"/>
    </location>
</feature>
<evidence type="ECO:0000256" key="3">
    <source>
        <dbReference type="ARBA" id="ARBA00022676"/>
    </source>
</evidence>
<protein>
    <submittedName>
        <fullName evidence="11">Integral membrane protein</fullName>
    </submittedName>
</protein>
<reference evidence="11 12" key="1">
    <citation type="journal article" date="2014" name="BMC Genomics">
        <title>Complete genome sequence of producer of the glycopeptide antibiotic Aculeximycin Kutzneria albida DSM 43870T, a representative of minor genus of Pseudonocardiaceae.</title>
        <authorList>
            <person name="Rebets Y."/>
            <person name="Tokovenko B."/>
            <person name="Lushchyk I."/>
            <person name="Ruckert C."/>
            <person name="Zaburannyi N."/>
            <person name="Bechthold A."/>
            <person name="Kalinowski J."/>
            <person name="Luzhetskyy A."/>
        </authorList>
    </citation>
    <scope>NUCLEOTIDE SEQUENCE [LARGE SCALE GENOMIC DNA]</scope>
    <source>
        <strain evidence="11">DSM 43870</strain>
    </source>
</reference>
<dbReference type="GO" id="GO:0009103">
    <property type="term" value="P:lipopolysaccharide biosynthetic process"/>
    <property type="evidence" value="ECO:0007669"/>
    <property type="project" value="UniProtKB-ARBA"/>
</dbReference>
<evidence type="ECO:0000256" key="8">
    <source>
        <dbReference type="SAM" id="Phobius"/>
    </source>
</evidence>
<evidence type="ECO:0000259" key="9">
    <source>
        <dbReference type="Pfam" id="PF13231"/>
    </source>
</evidence>
<dbReference type="OrthoDB" id="5241882at2"/>
<feature type="transmembrane region" description="Helical" evidence="8">
    <location>
        <begin position="439"/>
        <end position="461"/>
    </location>
</feature>
<keyword evidence="4" id="KW-0808">Transferase</keyword>
<organism evidence="11 12">
    <name type="scientific">Kutzneria albida DSM 43870</name>
    <dbReference type="NCBI Taxonomy" id="1449976"/>
    <lineage>
        <taxon>Bacteria</taxon>
        <taxon>Bacillati</taxon>
        <taxon>Actinomycetota</taxon>
        <taxon>Actinomycetes</taxon>
        <taxon>Pseudonocardiales</taxon>
        <taxon>Pseudonocardiaceae</taxon>
        <taxon>Kutzneria</taxon>
    </lineage>
</organism>
<dbReference type="eggNOG" id="COG1807">
    <property type="taxonomic scope" value="Bacteria"/>
</dbReference>
<dbReference type="PATRIC" id="fig|1449976.3.peg.1471"/>
<dbReference type="Pfam" id="PF24878">
    <property type="entry name" value="YkcB_C"/>
    <property type="match status" value="1"/>
</dbReference>
<keyword evidence="7 8" id="KW-0472">Membrane</keyword>
<dbReference type="KEGG" id="kal:KALB_1462"/>
<dbReference type="GO" id="GO:0016763">
    <property type="term" value="F:pentosyltransferase activity"/>
    <property type="evidence" value="ECO:0007669"/>
    <property type="project" value="TreeGrafter"/>
</dbReference>
<accession>W5W212</accession>
<dbReference type="PANTHER" id="PTHR33908">
    <property type="entry name" value="MANNOSYLTRANSFERASE YKCB-RELATED"/>
    <property type="match status" value="1"/>
</dbReference>
<keyword evidence="5 8" id="KW-0812">Transmembrane</keyword>
<sequence length="644" mass="68562">MTAKWSRIALGLVLLAAALLYGWALGADGNWGNPYYAAAVRAMAQSPTNFVFGALDPQGVVTVDKPPLALWPQVISTWVFGYQPWAVLLPQVVEGVAAVFLLHRTVRHWMGEHAGLIAAAALALTPITVAIDRDNNPDTLLVLFLVAAAYAFTRALGAEHRTRWLVLAGVFIGCGFTTKMLQAWVVLPAFALAYLLGVRAVWWRKLLDLFGALVAVAVSSLWWVLLVQFWPGRKPFIGSSGTGSVWDLVIGYNGIGRVLGQSSPGGGKSAEFTSLMSIVLFGGVPGPLRLFNPLLGGQISWLLPLALLAVLAVAVVRGTASRAERAGWWLWGGWLLVGALVLSFSVGTFHAYYTTMLAPAIAALTGGGLVRFWQWYRRPSGVLWLVLPLAVALTAGWAWLLVARDPTWHGELRYLVGALGVVSVGWLVLGRFRLGGGRVAAVLGLVTVLLAPGVWCVATAIGPSQALMGASNPTAGPFVVPPYFVQQYGEQAVPSIRATLQGLSGNAATEVHLSNAETEVLDYAATHSRTPITLAVEGGAVTAGDYLVAADETVVVLGGFEGVDPAPDATGLSGWVRSGRVRFVLTSTATEPGKIDVRDLSTVFAALGGPTEAARIEWVHRNCVRVPWIVEQGRGLYDCDPDSR</sequence>
<name>W5W212_9PSEU</name>
<evidence type="ECO:0000259" key="10">
    <source>
        <dbReference type="Pfam" id="PF24878"/>
    </source>
</evidence>
<keyword evidence="12" id="KW-1185">Reference proteome</keyword>
<dbReference type="InterPro" id="IPR056785">
    <property type="entry name" value="YkcA/B-like_C"/>
</dbReference>
<dbReference type="InterPro" id="IPR038731">
    <property type="entry name" value="RgtA/B/C-like"/>
</dbReference>
<feature type="transmembrane region" description="Helical" evidence="8">
    <location>
        <begin position="114"/>
        <end position="133"/>
    </location>
</feature>
<evidence type="ECO:0000256" key="4">
    <source>
        <dbReference type="ARBA" id="ARBA00022679"/>
    </source>
</evidence>
<dbReference type="GO" id="GO:0005886">
    <property type="term" value="C:plasma membrane"/>
    <property type="evidence" value="ECO:0007669"/>
    <property type="project" value="UniProtKB-SubCell"/>
</dbReference>